<evidence type="ECO:0000259" key="2">
    <source>
        <dbReference type="PROSITE" id="PS50983"/>
    </source>
</evidence>
<proteinExistence type="predicted"/>
<dbReference type="Proteomes" id="UP000587991">
    <property type="component" value="Unassembled WGS sequence"/>
</dbReference>
<dbReference type="EMBL" id="JABAIM010000002">
    <property type="protein sequence ID" value="NLR75704.1"/>
    <property type="molecule type" value="Genomic_DNA"/>
</dbReference>
<dbReference type="InterPro" id="IPR050902">
    <property type="entry name" value="ABC_Transporter_SBP"/>
</dbReference>
<dbReference type="PANTHER" id="PTHR30535">
    <property type="entry name" value="VITAMIN B12-BINDING PROTEIN"/>
    <property type="match status" value="1"/>
</dbReference>
<keyword evidence="1" id="KW-0732">Signal</keyword>
<feature type="signal peptide" evidence="1">
    <location>
        <begin position="1"/>
        <end position="19"/>
    </location>
</feature>
<dbReference type="AlphaFoldDB" id="A0A847S720"/>
<evidence type="ECO:0000313" key="4">
    <source>
        <dbReference type="Proteomes" id="UP000587991"/>
    </source>
</evidence>
<accession>A0A847S720</accession>
<comment type="caution">
    <text evidence="3">The sequence shown here is derived from an EMBL/GenBank/DDBJ whole genome shotgun (WGS) entry which is preliminary data.</text>
</comment>
<protein>
    <submittedName>
        <fullName evidence="3">ABC transporter substrate-binding protein</fullName>
    </submittedName>
</protein>
<name>A0A847S720_9NEIS</name>
<dbReference type="PROSITE" id="PS50983">
    <property type="entry name" value="FE_B12_PBP"/>
    <property type="match status" value="1"/>
</dbReference>
<dbReference type="InterPro" id="IPR002491">
    <property type="entry name" value="ABC_transptr_periplasmic_BD"/>
</dbReference>
<reference evidence="3 4" key="1">
    <citation type="submission" date="2020-04" db="EMBL/GenBank/DDBJ databases">
        <title>Draft genome of Leeia sp. IMCC25680.</title>
        <authorList>
            <person name="Song J."/>
            <person name="Cho J.-C."/>
        </authorList>
    </citation>
    <scope>NUCLEOTIDE SEQUENCE [LARGE SCALE GENOMIC DNA]</scope>
    <source>
        <strain evidence="3 4">IMCC25680</strain>
    </source>
</reference>
<evidence type="ECO:0000256" key="1">
    <source>
        <dbReference type="SAM" id="SignalP"/>
    </source>
</evidence>
<dbReference type="Pfam" id="PF01497">
    <property type="entry name" value="Peripla_BP_2"/>
    <property type="match status" value="1"/>
</dbReference>
<keyword evidence="4" id="KW-1185">Reference proteome</keyword>
<evidence type="ECO:0000313" key="3">
    <source>
        <dbReference type="EMBL" id="NLR75704.1"/>
    </source>
</evidence>
<dbReference type="RefSeq" id="WP_168877351.1">
    <property type="nucleotide sequence ID" value="NZ_JABAIM010000002.1"/>
</dbReference>
<sequence>MLRKLLLTGLLLGSLPTMAAERIVALTPDMAELVCALGRCNELVGRDRNALKPATLRKVPVIGFSRALTVEPIIKAKPTLVLGSELAQPPVIWQQLRDMGVNAHLLGTKPDGSDFPALIRQTGQLLGRGEAAEQLAQRWQQGMIAVNAKGRRFLISYDGTMIAGRDTAADLLIRAAGGVNVAGQWSGMTRLNREVWQALQPDVVIVARHNRPVYGSLEALAARPELADTPAVKQHKLFEMDVLDVFAVGLNSPAVVRRLQAL</sequence>
<dbReference type="SUPFAM" id="SSF53807">
    <property type="entry name" value="Helical backbone' metal receptor"/>
    <property type="match status" value="1"/>
</dbReference>
<dbReference type="Gene3D" id="3.40.50.1980">
    <property type="entry name" value="Nitrogenase molybdenum iron protein domain"/>
    <property type="match status" value="2"/>
</dbReference>
<feature type="domain" description="Fe/B12 periplasmic-binding" evidence="2">
    <location>
        <begin position="22"/>
        <end position="262"/>
    </location>
</feature>
<organism evidence="3 4">
    <name type="scientific">Leeia aquatica</name>
    <dbReference type="NCBI Taxonomy" id="2725557"/>
    <lineage>
        <taxon>Bacteria</taxon>
        <taxon>Pseudomonadati</taxon>
        <taxon>Pseudomonadota</taxon>
        <taxon>Betaproteobacteria</taxon>
        <taxon>Neisseriales</taxon>
        <taxon>Leeiaceae</taxon>
        <taxon>Leeia</taxon>
    </lineage>
</organism>
<feature type="chain" id="PRO_5032671165" evidence="1">
    <location>
        <begin position="20"/>
        <end position="262"/>
    </location>
</feature>
<gene>
    <name evidence="3" type="ORF">HF682_11075</name>
</gene>
<dbReference type="PANTHER" id="PTHR30535:SF4">
    <property type="entry name" value="HEMIN-BINDING PERIPLASMIC PROTEIN HMUT"/>
    <property type="match status" value="1"/>
</dbReference>